<gene>
    <name evidence="1" type="ORF">CIT31_25325</name>
</gene>
<keyword evidence="2" id="KW-1185">Reference proteome</keyword>
<name>A0A271KAH3_9HYPH</name>
<sequence length="68" mass="8505">MQDEATRRKWREYKRKWRAENPERNREMYRETYQRHRDTINADKREMHKLFAEWRKTVYAAQGSASVG</sequence>
<dbReference type="EMBL" id="NPKH01000033">
    <property type="protein sequence ID" value="PAP92650.1"/>
    <property type="molecule type" value="Genomic_DNA"/>
</dbReference>
<comment type="caution">
    <text evidence="1">The sequence shown here is derived from an EMBL/GenBank/DDBJ whole genome shotgun (WGS) entry which is preliminary data.</text>
</comment>
<reference evidence="1 2" key="1">
    <citation type="submission" date="2017-08" db="EMBL/GenBank/DDBJ databases">
        <title>Mesorhizobium wenxinae sp. nov., a novel rhizobial species isolated from root nodules of chickpea (Cicer arietinum L.).</title>
        <authorList>
            <person name="Zhang J."/>
        </authorList>
    </citation>
    <scope>NUCLEOTIDE SEQUENCE [LARGE SCALE GENOMIC DNA]</scope>
    <source>
        <strain evidence="2">WYCCWR 10019</strain>
    </source>
</reference>
<accession>A0A271KAH3</accession>
<dbReference type="RefSeq" id="WP_095520866.1">
    <property type="nucleotide sequence ID" value="NZ_NPKH01000033.1"/>
</dbReference>
<protein>
    <submittedName>
        <fullName evidence="1">Uncharacterized protein</fullName>
    </submittedName>
</protein>
<evidence type="ECO:0000313" key="1">
    <source>
        <dbReference type="EMBL" id="PAP92650.1"/>
    </source>
</evidence>
<dbReference type="OrthoDB" id="9978683at2"/>
<proteinExistence type="predicted"/>
<evidence type="ECO:0000313" key="2">
    <source>
        <dbReference type="Proteomes" id="UP000215931"/>
    </source>
</evidence>
<organism evidence="1 2">
    <name type="scientific">Mesorhizobium wenxiniae</name>
    <dbReference type="NCBI Taxonomy" id="2014805"/>
    <lineage>
        <taxon>Bacteria</taxon>
        <taxon>Pseudomonadati</taxon>
        <taxon>Pseudomonadota</taxon>
        <taxon>Alphaproteobacteria</taxon>
        <taxon>Hyphomicrobiales</taxon>
        <taxon>Phyllobacteriaceae</taxon>
        <taxon>Mesorhizobium</taxon>
    </lineage>
</organism>
<dbReference type="Proteomes" id="UP000215931">
    <property type="component" value="Unassembled WGS sequence"/>
</dbReference>
<dbReference type="AlphaFoldDB" id="A0A271KAH3"/>